<dbReference type="OrthoDB" id="660555at2759"/>
<comment type="pathway">
    <text evidence="3">Protein modification; protein ubiquitination.</text>
</comment>
<feature type="compositionally biased region" description="Polar residues" evidence="12">
    <location>
        <begin position="1"/>
        <end position="15"/>
    </location>
</feature>
<dbReference type="InterPro" id="IPR051878">
    <property type="entry name" value="ZNRF_ubiq-protein_ligase"/>
</dbReference>
<dbReference type="InterPro" id="IPR011011">
    <property type="entry name" value="Znf_FYVE_PHD"/>
</dbReference>
<dbReference type="EC" id="2.3.2.27" evidence="4"/>
<dbReference type="InParanoid" id="A0A165GQ91"/>
<dbReference type="InterPro" id="IPR000306">
    <property type="entry name" value="Znf_FYVE"/>
</dbReference>
<dbReference type="Pfam" id="PF01363">
    <property type="entry name" value="FYVE"/>
    <property type="match status" value="1"/>
</dbReference>
<dbReference type="GeneID" id="28900350"/>
<dbReference type="GO" id="GO:0008270">
    <property type="term" value="F:zinc ion binding"/>
    <property type="evidence" value="ECO:0007669"/>
    <property type="project" value="UniProtKB-KW"/>
</dbReference>
<dbReference type="GO" id="GO:0043161">
    <property type="term" value="P:proteasome-mediated ubiquitin-dependent protein catabolic process"/>
    <property type="evidence" value="ECO:0007669"/>
    <property type="project" value="TreeGrafter"/>
</dbReference>
<keyword evidence="6" id="KW-0479">Metal-binding</keyword>
<evidence type="ECO:0000256" key="6">
    <source>
        <dbReference type="ARBA" id="ARBA00022723"/>
    </source>
</evidence>
<dbReference type="PANTHER" id="PTHR46661">
    <property type="entry name" value="E3 UBIQUITIN-PROTEIN LIGASE ZNRF1-LIKE PROTEIN"/>
    <property type="match status" value="1"/>
</dbReference>
<keyword evidence="15" id="KW-1185">Reference proteome</keyword>
<organism evidence="14 15">
    <name type="scientific">Xylona heveae (strain CBS 132557 / TC161)</name>
    <dbReference type="NCBI Taxonomy" id="1328760"/>
    <lineage>
        <taxon>Eukaryota</taxon>
        <taxon>Fungi</taxon>
        <taxon>Dikarya</taxon>
        <taxon>Ascomycota</taxon>
        <taxon>Pezizomycotina</taxon>
        <taxon>Xylonomycetes</taxon>
        <taxon>Xylonales</taxon>
        <taxon>Xylonaceae</taxon>
        <taxon>Xylona</taxon>
    </lineage>
</organism>
<evidence type="ECO:0000256" key="5">
    <source>
        <dbReference type="ARBA" id="ARBA00022679"/>
    </source>
</evidence>
<dbReference type="STRING" id="1328760.A0A165GQ91"/>
<dbReference type="PROSITE" id="PS50178">
    <property type="entry name" value="ZF_FYVE"/>
    <property type="match status" value="1"/>
</dbReference>
<dbReference type="GO" id="GO:0061630">
    <property type="term" value="F:ubiquitin protein ligase activity"/>
    <property type="evidence" value="ECO:0007669"/>
    <property type="project" value="UniProtKB-EC"/>
</dbReference>
<dbReference type="SMART" id="SM00064">
    <property type="entry name" value="FYVE"/>
    <property type="match status" value="1"/>
</dbReference>
<evidence type="ECO:0000256" key="4">
    <source>
        <dbReference type="ARBA" id="ARBA00012483"/>
    </source>
</evidence>
<comment type="subcellular location">
    <subcellularLocation>
        <location evidence="2">Membrane</location>
    </subcellularLocation>
</comment>
<evidence type="ECO:0000313" key="14">
    <source>
        <dbReference type="EMBL" id="KZF22463.1"/>
    </source>
</evidence>
<evidence type="ECO:0000256" key="10">
    <source>
        <dbReference type="ARBA" id="ARBA00023136"/>
    </source>
</evidence>
<evidence type="ECO:0000256" key="3">
    <source>
        <dbReference type="ARBA" id="ARBA00004906"/>
    </source>
</evidence>
<keyword evidence="5" id="KW-0808">Transferase</keyword>
<feature type="compositionally biased region" description="Polar residues" evidence="12">
    <location>
        <begin position="285"/>
        <end position="295"/>
    </location>
</feature>
<proteinExistence type="predicted"/>
<dbReference type="GO" id="GO:0016020">
    <property type="term" value="C:membrane"/>
    <property type="evidence" value="ECO:0007669"/>
    <property type="project" value="UniProtKB-SubCell"/>
</dbReference>
<evidence type="ECO:0000256" key="9">
    <source>
        <dbReference type="ARBA" id="ARBA00022833"/>
    </source>
</evidence>
<feature type="region of interest" description="Disordered" evidence="12">
    <location>
        <begin position="1"/>
        <end position="74"/>
    </location>
</feature>
<accession>A0A165GQ91</accession>
<evidence type="ECO:0000256" key="1">
    <source>
        <dbReference type="ARBA" id="ARBA00000900"/>
    </source>
</evidence>
<protein>
    <recommendedName>
        <fullName evidence="4">RING-type E3 ubiquitin transferase</fullName>
        <ecNumber evidence="4">2.3.2.27</ecNumber>
    </recommendedName>
</protein>
<evidence type="ECO:0000256" key="12">
    <source>
        <dbReference type="SAM" id="MobiDB-lite"/>
    </source>
</evidence>
<dbReference type="InterPro" id="IPR017455">
    <property type="entry name" value="Znf_FYVE-rel"/>
</dbReference>
<evidence type="ECO:0000256" key="8">
    <source>
        <dbReference type="ARBA" id="ARBA00022786"/>
    </source>
</evidence>
<dbReference type="GO" id="GO:0005737">
    <property type="term" value="C:cytoplasm"/>
    <property type="evidence" value="ECO:0007669"/>
    <property type="project" value="TreeGrafter"/>
</dbReference>
<evidence type="ECO:0000256" key="11">
    <source>
        <dbReference type="PROSITE-ProRule" id="PRU00091"/>
    </source>
</evidence>
<dbReference type="PANTHER" id="PTHR46661:SF4">
    <property type="entry name" value="RING-TYPE DOMAIN-CONTAINING PROTEIN"/>
    <property type="match status" value="1"/>
</dbReference>
<dbReference type="EMBL" id="KV407459">
    <property type="protein sequence ID" value="KZF22463.1"/>
    <property type="molecule type" value="Genomic_DNA"/>
</dbReference>
<dbReference type="Proteomes" id="UP000076632">
    <property type="component" value="Unassembled WGS sequence"/>
</dbReference>
<sequence length="507" mass="54981">MIHQGNSAAEDSSNALRVPGGRAHELSDGGGNQGLAPVNVPEQASPRTEESLATNGSPSAVIRGAGQMSSNPSDANTLLQNNLLVLPRWQPDSEVSTCPICNTPFTFWYRKHHCRKCGRVVCSGCSPHRITIPRQFIVRPPEDVVRDEAWRRLAGIADDAEDDADAGHRARLDSSLTQERLLNPALGGGAEVRICNPCVPDPNYNLPSTFNYTNLSNPFVDESNSRQSSYLYTASGASQPTSNLRRGHRPTQSADVAPSSIYASSDGLRNRSATFSHRRPRPNPVSGTFSEPQVQYDRSNLSIRNSNPLSNGEQTSAQANHVRSLAPSYYRPAQFNTGGQNSHFSEQRAISRGSGGPALRTGYRSMVDVGSVVPRQQLHRQALREEDECPICHAELPPLSDNGSSLEREQHINACVDQAFSGGPPSRPHSAAPIGQSSGAVMDDDSGPPLPYGALRRPKAMLTYNATEKDCMGSTGEPQECVICFEEFAAGDELGRLECLCKFHRVR</sequence>
<feature type="compositionally biased region" description="Polar residues" evidence="12">
    <location>
        <begin position="235"/>
        <end position="254"/>
    </location>
</feature>
<dbReference type="RefSeq" id="XP_018188018.1">
    <property type="nucleotide sequence ID" value="XM_018335213.1"/>
</dbReference>
<evidence type="ECO:0000313" key="15">
    <source>
        <dbReference type="Proteomes" id="UP000076632"/>
    </source>
</evidence>
<feature type="region of interest" description="Disordered" evidence="12">
    <location>
        <begin position="235"/>
        <end position="295"/>
    </location>
</feature>
<feature type="region of interest" description="Disordered" evidence="12">
    <location>
        <begin position="422"/>
        <end position="449"/>
    </location>
</feature>
<keyword evidence="8" id="KW-0833">Ubl conjugation pathway</keyword>
<keyword evidence="7 11" id="KW-0863">Zinc-finger</keyword>
<evidence type="ECO:0000259" key="13">
    <source>
        <dbReference type="PROSITE" id="PS50178"/>
    </source>
</evidence>
<dbReference type="SUPFAM" id="SSF57903">
    <property type="entry name" value="FYVE/PHD zinc finger"/>
    <property type="match status" value="1"/>
</dbReference>
<dbReference type="FunCoup" id="A0A165GQ91">
    <property type="interactions" value="14"/>
</dbReference>
<reference evidence="14 15" key="1">
    <citation type="journal article" date="2016" name="Fungal Biol.">
        <title>The genome of Xylona heveae provides a window into fungal endophytism.</title>
        <authorList>
            <person name="Gazis R."/>
            <person name="Kuo A."/>
            <person name="Riley R."/>
            <person name="LaButti K."/>
            <person name="Lipzen A."/>
            <person name="Lin J."/>
            <person name="Amirebrahimi M."/>
            <person name="Hesse C.N."/>
            <person name="Spatafora J.W."/>
            <person name="Henrissat B."/>
            <person name="Hainaut M."/>
            <person name="Grigoriev I.V."/>
            <person name="Hibbett D.S."/>
        </authorList>
    </citation>
    <scope>NUCLEOTIDE SEQUENCE [LARGE SCALE GENOMIC DNA]</scope>
    <source>
        <strain evidence="14 15">TC161</strain>
    </source>
</reference>
<dbReference type="Gene3D" id="3.30.40.10">
    <property type="entry name" value="Zinc/RING finger domain, C3HC4 (zinc finger)"/>
    <property type="match status" value="2"/>
</dbReference>
<evidence type="ECO:0000256" key="7">
    <source>
        <dbReference type="ARBA" id="ARBA00022771"/>
    </source>
</evidence>
<comment type="catalytic activity">
    <reaction evidence="1">
        <text>S-ubiquitinyl-[E2 ubiquitin-conjugating enzyme]-L-cysteine + [acceptor protein]-L-lysine = [E2 ubiquitin-conjugating enzyme]-L-cysteine + N(6)-ubiquitinyl-[acceptor protein]-L-lysine.</text>
        <dbReference type="EC" id="2.3.2.27"/>
    </reaction>
</comment>
<feature type="domain" description="FYVE-type" evidence="13">
    <location>
        <begin position="92"/>
        <end position="203"/>
    </location>
</feature>
<dbReference type="GO" id="GO:0070936">
    <property type="term" value="P:protein K48-linked ubiquitination"/>
    <property type="evidence" value="ECO:0007669"/>
    <property type="project" value="TreeGrafter"/>
</dbReference>
<dbReference type="OMA" id="CWCKFHE"/>
<name>A0A165GQ91_XYLHT</name>
<keyword evidence="10" id="KW-0472">Membrane</keyword>
<evidence type="ECO:0000256" key="2">
    <source>
        <dbReference type="ARBA" id="ARBA00004370"/>
    </source>
</evidence>
<dbReference type="AlphaFoldDB" id="A0A165GQ91"/>
<gene>
    <name evidence="14" type="ORF">L228DRAFT_268926</name>
</gene>
<dbReference type="InterPro" id="IPR013083">
    <property type="entry name" value="Znf_RING/FYVE/PHD"/>
</dbReference>
<keyword evidence="9" id="KW-0862">Zinc</keyword>